<proteinExistence type="predicted"/>
<dbReference type="CDD" id="cd02947">
    <property type="entry name" value="TRX_family"/>
    <property type="match status" value="1"/>
</dbReference>
<dbReference type="RefSeq" id="WP_301161326.1">
    <property type="nucleotide sequence ID" value="NZ_JAUHTC010000022.1"/>
</dbReference>
<sequence length="160" mass="17055">MRANTVVCLGCMLCNRVMDCARSFPRCERCQQSLPWIAAADDVTFADIVSSAPVPVLVDIGDGDEGNERVAGTAAVHLAIERAGALKLVKVDNEASPNLVQRFAASSPTLLLMDHGRVLARHRGALSIATLRCWLDDAVRDQRPVSASPPVARSNPGHSG</sequence>
<evidence type="ECO:0000313" key="2">
    <source>
        <dbReference type="Proteomes" id="UP001172687"/>
    </source>
</evidence>
<protein>
    <submittedName>
        <fullName evidence="1">Thiol reductase thioredoxin</fullName>
    </submittedName>
</protein>
<dbReference type="SUPFAM" id="SSF52833">
    <property type="entry name" value="Thioredoxin-like"/>
    <property type="match status" value="1"/>
</dbReference>
<organism evidence="1 2">
    <name type="scientific">Mycolicibacterium austroafricanum</name>
    <name type="common">Mycobacterium austroafricanum</name>
    <dbReference type="NCBI Taxonomy" id="39687"/>
    <lineage>
        <taxon>Bacteria</taxon>
        <taxon>Bacillati</taxon>
        <taxon>Actinomycetota</taxon>
        <taxon>Actinomycetes</taxon>
        <taxon>Mycobacteriales</taxon>
        <taxon>Mycobacteriaceae</taxon>
        <taxon>Mycolicibacterium</taxon>
    </lineage>
</organism>
<accession>A0ABT8HA87</accession>
<gene>
    <name evidence="1" type="ORF">QYF68_05105</name>
</gene>
<dbReference type="EMBL" id="JAUHTC010000022">
    <property type="protein sequence ID" value="MDN4517202.1"/>
    <property type="molecule type" value="Genomic_DNA"/>
</dbReference>
<dbReference type="Gene3D" id="3.40.30.10">
    <property type="entry name" value="Glutaredoxin"/>
    <property type="match status" value="1"/>
</dbReference>
<reference evidence="1" key="1">
    <citation type="submission" date="2023-07" db="EMBL/GenBank/DDBJ databases">
        <title>Degradation of tert-butanol by M. austroafricanum TBA100.</title>
        <authorList>
            <person name="Helbich S."/>
            <person name="Vainshtein Y."/>
        </authorList>
    </citation>
    <scope>NUCLEOTIDE SEQUENCE</scope>
    <source>
        <strain evidence="1">TBA100</strain>
    </source>
</reference>
<dbReference type="Proteomes" id="UP001172687">
    <property type="component" value="Unassembled WGS sequence"/>
</dbReference>
<dbReference type="InterPro" id="IPR036249">
    <property type="entry name" value="Thioredoxin-like_sf"/>
</dbReference>
<comment type="caution">
    <text evidence="1">The sequence shown here is derived from an EMBL/GenBank/DDBJ whole genome shotgun (WGS) entry which is preliminary data.</text>
</comment>
<evidence type="ECO:0000313" key="1">
    <source>
        <dbReference type="EMBL" id="MDN4517202.1"/>
    </source>
</evidence>
<name>A0ABT8HA87_MYCAO</name>
<keyword evidence="2" id="KW-1185">Reference proteome</keyword>